<keyword evidence="4 13" id="KW-0645">Protease</keyword>
<keyword evidence="6 11" id="KW-0378">Hydrolase</keyword>
<keyword evidence="9 11" id="KW-0482">Metalloprotease</keyword>
<proteinExistence type="inferred from homology"/>
<dbReference type="RefSeq" id="WP_094398007.1">
    <property type="nucleotide sequence ID" value="NZ_CP016893.1"/>
</dbReference>
<evidence type="ECO:0000256" key="2">
    <source>
        <dbReference type="ARBA" id="ARBA00004141"/>
    </source>
</evidence>
<name>A0A223I2Z2_THETR</name>
<sequence length="338" mass="37193">MIFFYVVVSVIVLSILVTIHEFGHFIVAKLSGTKVNEFAVGFGPKIFSKKYGETEYSFRLMLFGGFCALAGEDETSNDKRAVTNQPWYTRLGIFAAGPLMNILLTFILLVIVFYIVGSPVPIVGSVLGGYPAEKAGIIPGDKIVMVNNTKINDWDTLQSIINSNSGIKLKFTIERDNVILTKSIVPTYDKNASKPMIGIVPQYKRSLLLAFSTGTKQAIFFSKMIILSLYMLITGKVSANDLMGPVGIVQAIGTEAKSGILNLMTFAALISVNLGLFNLLPFPALDGGRILFVLIEKIRGKPVDPEKEGFVHYIGFILLIALMIFATYRDLIRINIFK</sequence>
<dbReference type="Gene3D" id="2.30.42.10">
    <property type="match status" value="1"/>
</dbReference>
<evidence type="ECO:0000256" key="10">
    <source>
        <dbReference type="ARBA" id="ARBA00023136"/>
    </source>
</evidence>
<keyword evidence="5 11" id="KW-0812">Transmembrane</keyword>
<evidence type="ECO:0000256" key="9">
    <source>
        <dbReference type="ARBA" id="ARBA00023049"/>
    </source>
</evidence>
<dbReference type="CDD" id="cd06163">
    <property type="entry name" value="S2P-M50_PDZ_RseP-like"/>
    <property type="match status" value="1"/>
</dbReference>
<dbReference type="InterPro" id="IPR036034">
    <property type="entry name" value="PDZ_sf"/>
</dbReference>
<dbReference type="CDD" id="cd23081">
    <property type="entry name" value="cpPDZ_EcRseP-like"/>
    <property type="match status" value="1"/>
</dbReference>
<dbReference type="EC" id="3.4.24.-" evidence="11"/>
<dbReference type="GO" id="GO:0046872">
    <property type="term" value="F:metal ion binding"/>
    <property type="evidence" value="ECO:0007669"/>
    <property type="project" value="UniProtKB-KW"/>
</dbReference>
<feature type="transmembrane region" description="Helical" evidence="11">
    <location>
        <begin position="93"/>
        <end position="116"/>
    </location>
</feature>
<evidence type="ECO:0000259" key="12">
    <source>
        <dbReference type="SMART" id="SM00228"/>
    </source>
</evidence>
<dbReference type="InterPro" id="IPR041489">
    <property type="entry name" value="PDZ_6"/>
</dbReference>
<comment type="subcellular location">
    <subcellularLocation>
        <location evidence="2">Membrane</location>
        <topology evidence="2">Multi-pass membrane protein</topology>
    </subcellularLocation>
</comment>
<gene>
    <name evidence="13" type="ORF">Thert_03283</name>
</gene>
<comment type="cofactor">
    <cofactor evidence="1 11">
        <name>Zn(2+)</name>
        <dbReference type="ChEBI" id="CHEBI:29105"/>
    </cofactor>
</comment>
<dbReference type="SUPFAM" id="SSF50156">
    <property type="entry name" value="PDZ domain-like"/>
    <property type="match status" value="1"/>
</dbReference>
<accession>A0A223I2Z2</accession>
<comment type="similarity">
    <text evidence="3 11">Belongs to the peptidase M50B family.</text>
</comment>
<dbReference type="Pfam" id="PF02163">
    <property type="entry name" value="Peptidase_M50"/>
    <property type="match status" value="1"/>
</dbReference>
<keyword evidence="7 11" id="KW-0862">Zinc</keyword>
<feature type="transmembrane region" description="Helical" evidence="11">
    <location>
        <begin position="310"/>
        <end position="328"/>
    </location>
</feature>
<evidence type="ECO:0000313" key="14">
    <source>
        <dbReference type="Proteomes" id="UP000214975"/>
    </source>
</evidence>
<dbReference type="SMART" id="SM00228">
    <property type="entry name" value="PDZ"/>
    <property type="match status" value="1"/>
</dbReference>
<dbReference type="EMBL" id="CP016893">
    <property type="protein sequence ID" value="AST59027.1"/>
    <property type="molecule type" value="Genomic_DNA"/>
</dbReference>
<evidence type="ECO:0000256" key="3">
    <source>
        <dbReference type="ARBA" id="ARBA00007931"/>
    </source>
</evidence>
<dbReference type="NCBIfam" id="TIGR00054">
    <property type="entry name" value="RIP metalloprotease RseP"/>
    <property type="match status" value="1"/>
</dbReference>
<dbReference type="InterPro" id="IPR001478">
    <property type="entry name" value="PDZ"/>
</dbReference>
<dbReference type="InterPro" id="IPR004387">
    <property type="entry name" value="Pept_M50_Zn"/>
</dbReference>
<organism evidence="13 14">
    <name type="scientific">Thermoanaerobacterium thermosaccharolyticum</name>
    <name type="common">Clostridium thermosaccharolyticum</name>
    <dbReference type="NCBI Taxonomy" id="1517"/>
    <lineage>
        <taxon>Bacteria</taxon>
        <taxon>Bacillati</taxon>
        <taxon>Bacillota</taxon>
        <taxon>Clostridia</taxon>
        <taxon>Thermoanaerobacterales</taxon>
        <taxon>Thermoanaerobacteraceae</taxon>
        <taxon>Thermoanaerobacterium</taxon>
    </lineage>
</organism>
<dbReference type="GO" id="GO:0016020">
    <property type="term" value="C:membrane"/>
    <property type="evidence" value="ECO:0007669"/>
    <property type="project" value="UniProtKB-SubCell"/>
</dbReference>
<dbReference type="GO" id="GO:0006508">
    <property type="term" value="P:proteolysis"/>
    <property type="evidence" value="ECO:0007669"/>
    <property type="project" value="UniProtKB-KW"/>
</dbReference>
<dbReference type="PANTHER" id="PTHR42837">
    <property type="entry name" value="REGULATOR OF SIGMA-E PROTEASE RSEP"/>
    <property type="match status" value="1"/>
</dbReference>
<feature type="transmembrane region" description="Helical" evidence="11">
    <location>
        <begin position="218"/>
        <end position="239"/>
    </location>
</feature>
<evidence type="ECO:0000313" key="13">
    <source>
        <dbReference type="EMBL" id="AST59027.1"/>
    </source>
</evidence>
<evidence type="ECO:0000256" key="1">
    <source>
        <dbReference type="ARBA" id="ARBA00001947"/>
    </source>
</evidence>
<keyword evidence="10 11" id="KW-0472">Membrane</keyword>
<keyword evidence="11" id="KW-0479">Metal-binding</keyword>
<dbReference type="GO" id="GO:0004222">
    <property type="term" value="F:metalloendopeptidase activity"/>
    <property type="evidence" value="ECO:0007669"/>
    <property type="project" value="InterPro"/>
</dbReference>
<dbReference type="Pfam" id="PF17820">
    <property type="entry name" value="PDZ_6"/>
    <property type="match status" value="1"/>
</dbReference>
<dbReference type="InterPro" id="IPR008915">
    <property type="entry name" value="Peptidase_M50"/>
</dbReference>
<feature type="domain" description="PDZ" evidence="12">
    <location>
        <begin position="109"/>
        <end position="177"/>
    </location>
</feature>
<evidence type="ECO:0000256" key="5">
    <source>
        <dbReference type="ARBA" id="ARBA00022692"/>
    </source>
</evidence>
<dbReference type="PANTHER" id="PTHR42837:SF2">
    <property type="entry name" value="MEMBRANE METALLOPROTEASE ARASP2, CHLOROPLASTIC-RELATED"/>
    <property type="match status" value="1"/>
</dbReference>
<keyword evidence="8 11" id="KW-1133">Transmembrane helix</keyword>
<feature type="transmembrane region" description="Helical" evidence="11">
    <location>
        <begin position="260"/>
        <end position="280"/>
    </location>
</feature>
<feature type="transmembrane region" description="Helical" evidence="11">
    <location>
        <begin position="6"/>
        <end position="27"/>
    </location>
</feature>
<evidence type="ECO:0000256" key="8">
    <source>
        <dbReference type="ARBA" id="ARBA00022989"/>
    </source>
</evidence>
<reference evidence="13 14" key="1">
    <citation type="submission" date="2016-08" db="EMBL/GenBank/DDBJ databases">
        <title>A novel genetic cassette of butanologenic Thermoanaerobacterium thermosaccharolyticum that directly convert cellulose to butanol.</title>
        <authorList>
            <person name="Li T."/>
            <person name="He J."/>
        </authorList>
    </citation>
    <scope>NUCLEOTIDE SEQUENCE [LARGE SCALE GENOMIC DNA]</scope>
    <source>
        <strain evidence="13 14">TG57</strain>
    </source>
</reference>
<evidence type="ECO:0000256" key="4">
    <source>
        <dbReference type="ARBA" id="ARBA00022670"/>
    </source>
</evidence>
<protein>
    <recommendedName>
        <fullName evidence="11">Zinc metalloprotease</fullName>
        <ecNumber evidence="11">3.4.24.-</ecNumber>
    </recommendedName>
</protein>
<dbReference type="AlphaFoldDB" id="A0A223I2Z2"/>
<evidence type="ECO:0000256" key="6">
    <source>
        <dbReference type="ARBA" id="ARBA00022801"/>
    </source>
</evidence>
<evidence type="ECO:0000256" key="11">
    <source>
        <dbReference type="RuleBase" id="RU362031"/>
    </source>
</evidence>
<dbReference type="Proteomes" id="UP000214975">
    <property type="component" value="Chromosome"/>
</dbReference>
<evidence type="ECO:0000256" key="7">
    <source>
        <dbReference type="ARBA" id="ARBA00022833"/>
    </source>
</evidence>